<dbReference type="InterPro" id="IPR005727">
    <property type="entry name" value="Ribosomal_uL22_bac/chlpt-type"/>
</dbReference>
<dbReference type="NCBIfam" id="TIGR01044">
    <property type="entry name" value="rplV_bact"/>
    <property type="match status" value="1"/>
</dbReference>
<dbReference type="PROSITE" id="PS00464">
    <property type="entry name" value="RIBOSOMAL_L22"/>
    <property type="match status" value="1"/>
</dbReference>
<feature type="compositionally biased region" description="Basic and acidic residues" evidence="6">
    <location>
        <begin position="157"/>
        <end position="166"/>
    </location>
</feature>
<dbReference type="PANTHER" id="PTHR13501:SF8">
    <property type="entry name" value="LARGE RIBOSOMAL SUBUNIT PROTEIN UL22M"/>
    <property type="match status" value="1"/>
</dbReference>
<evidence type="ECO:0000256" key="4">
    <source>
        <dbReference type="ARBA" id="ARBA00022980"/>
    </source>
</evidence>
<feature type="region of interest" description="Disordered" evidence="6">
    <location>
        <begin position="258"/>
        <end position="284"/>
    </location>
</feature>
<feature type="region of interest" description="Disordered" evidence="6">
    <location>
        <begin position="142"/>
        <end position="197"/>
    </location>
</feature>
<sequence length="284" mass="30376">MTGPKLNEKSFVAGERVGTKASAKYVRMSASKVRVVLDLIRGLPVREADEVLQFTEREAAVAVRKVLASAVANAVHNDEQDADELFVLACYADEGPTLKRFTPRARGRAGRIKKRTAHITVVVARLDDDRLEVVQARMARRTAAGRRRAAAGGSAASRRDRVERSRQRAQQLKSGATEETGADEATASDADATDAATAEVVPGEWAGSAMPQADGSAPEGFEIKGNADSMLYHVPGSRHYNQTIAEVWFDTVESAEAAGFSAPGSQKDDAESDETAETADGEES</sequence>
<protein>
    <submittedName>
        <fullName evidence="7">Unannotated protein</fullName>
    </submittedName>
</protein>
<dbReference type="Gene3D" id="3.90.470.10">
    <property type="entry name" value="Ribosomal protein L22/L17"/>
    <property type="match status" value="1"/>
</dbReference>
<dbReference type="GO" id="GO:0019843">
    <property type="term" value="F:rRNA binding"/>
    <property type="evidence" value="ECO:0007669"/>
    <property type="project" value="UniProtKB-KW"/>
</dbReference>
<name>A0A6J6CXN6_9ZZZZ</name>
<keyword evidence="4" id="KW-0689">Ribosomal protein</keyword>
<gene>
    <name evidence="7" type="ORF">UFOPK1493_01313</name>
</gene>
<evidence type="ECO:0000256" key="3">
    <source>
        <dbReference type="ARBA" id="ARBA00022884"/>
    </source>
</evidence>
<dbReference type="HAMAP" id="MF_01331_B">
    <property type="entry name" value="Ribosomal_uL22_B"/>
    <property type="match status" value="1"/>
</dbReference>
<evidence type="ECO:0000313" key="7">
    <source>
        <dbReference type="EMBL" id="CAB4554438.1"/>
    </source>
</evidence>
<dbReference type="InterPro" id="IPR047867">
    <property type="entry name" value="Ribosomal_uL22_bac/org-type"/>
</dbReference>
<comment type="similarity">
    <text evidence="1">Belongs to the universal ribosomal protein uL22 family.</text>
</comment>
<dbReference type="InterPro" id="IPR036394">
    <property type="entry name" value="Ribosomal_uL22_sf"/>
</dbReference>
<dbReference type="SUPFAM" id="SSF54843">
    <property type="entry name" value="Ribosomal protein L22"/>
    <property type="match status" value="1"/>
</dbReference>
<dbReference type="AlphaFoldDB" id="A0A6J6CXN6"/>
<dbReference type="GO" id="GO:0003735">
    <property type="term" value="F:structural constituent of ribosome"/>
    <property type="evidence" value="ECO:0007669"/>
    <property type="project" value="InterPro"/>
</dbReference>
<dbReference type="PANTHER" id="PTHR13501">
    <property type="entry name" value="CHLOROPLAST 50S RIBOSOMAL PROTEIN L22-RELATED"/>
    <property type="match status" value="1"/>
</dbReference>
<evidence type="ECO:0000256" key="6">
    <source>
        <dbReference type="SAM" id="MobiDB-lite"/>
    </source>
</evidence>
<reference evidence="7" key="1">
    <citation type="submission" date="2020-05" db="EMBL/GenBank/DDBJ databases">
        <authorList>
            <person name="Chiriac C."/>
            <person name="Salcher M."/>
            <person name="Ghai R."/>
            <person name="Kavagutti S V."/>
        </authorList>
    </citation>
    <scope>NUCLEOTIDE SEQUENCE</scope>
</reference>
<dbReference type="Pfam" id="PF00237">
    <property type="entry name" value="Ribosomal_L22"/>
    <property type="match status" value="1"/>
</dbReference>
<dbReference type="GO" id="GO:0006412">
    <property type="term" value="P:translation"/>
    <property type="evidence" value="ECO:0007669"/>
    <property type="project" value="InterPro"/>
</dbReference>
<organism evidence="7">
    <name type="scientific">freshwater metagenome</name>
    <dbReference type="NCBI Taxonomy" id="449393"/>
    <lineage>
        <taxon>unclassified sequences</taxon>
        <taxon>metagenomes</taxon>
        <taxon>ecological metagenomes</taxon>
    </lineage>
</organism>
<evidence type="ECO:0000256" key="1">
    <source>
        <dbReference type="ARBA" id="ARBA00009451"/>
    </source>
</evidence>
<keyword evidence="3" id="KW-0694">RNA-binding</keyword>
<proteinExistence type="inferred from homology"/>
<evidence type="ECO:0000256" key="2">
    <source>
        <dbReference type="ARBA" id="ARBA00022730"/>
    </source>
</evidence>
<dbReference type="InterPro" id="IPR018260">
    <property type="entry name" value="Ribosomal_uL22_CS"/>
</dbReference>
<keyword evidence="2" id="KW-0699">rRNA-binding</keyword>
<keyword evidence="5" id="KW-0687">Ribonucleoprotein</keyword>
<evidence type="ECO:0000256" key="5">
    <source>
        <dbReference type="ARBA" id="ARBA00023274"/>
    </source>
</evidence>
<dbReference type="EMBL" id="CAEZSR010000037">
    <property type="protein sequence ID" value="CAB4554438.1"/>
    <property type="molecule type" value="Genomic_DNA"/>
</dbReference>
<feature type="compositionally biased region" description="Low complexity" evidence="6">
    <location>
        <begin position="174"/>
        <end position="197"/>
    </location>
</feature>
<feature type="compositionally biased region" description="Acidic residues" evidence="6">
    <location>
        <begin position="270"/>
        <end position="284"/>
    </location>
</feature>
<dbReference type="GO" id="GO:0022625">
    <property type="term" value="C:cytosolic large ribosomal subunit"/>
    <property type="evidence" value="ECO:0007669"/>
    <property type="project" value="TreeGrafter"/>
</dbReference>
<accession>A0A6J6CXN6</accession>
<dbReference type="CDD" id="cd00336">
    <property type="entry name" value="Ribosomal_L22"/>
    <property type="match status" value="1"/>
</dbReference>
<dbReference type="InterPro" id="IPR001063">
    <property type="entry name" value="Ribosomal_uL22"/>
</dbReference>